<dbReference type="AlphaFoldDB" id="A0A445MTH4"/>
<accession>A0A445MTH4</accession>
<organism evidence="1">
    <name type="scientific">uncultured Desulfobacterium sp</name>
    <dbReference type="NCBI Taxonomy" id="201089"/>
    <lineage>
        <taxon>Bacteria</taxon>
        <taxon>Pseudomonadati</taxon>
        <taxon>Thermodesulfobacteriota</taxon>
        <taxon>Desulfobacteria</taxon>
        <taxon>Desulfobacterales</taxon>
        <taxon>Desulfobacteriaceae</taxon>
        <taxon>Desulfobacterium</taxon>
        <taxon>environmental samples</taxon>
    </lineage>
</organism>
<name>A0A445MTH4_9BACT</name>
<reference evidence="1" key="1">
    <citation type="submission" date="2018-01" db="EMBL/GenBank/DDBJ databases">
        <authorList>
            <person name="Regsiter A."/>
            <person name="William W."/>
        </authorList>
    </citation>
    <scope>NUCLEOTIDE SEQUENCE</scope>
    <source>
        <strain evidence="1">TRIP AH-1</strain>
    </source>
</reference>
<proteinExistence type="predicted"/>
<gene>
    <name evidence="1" type="ORF">PITCH_A1520026</name>
</gene>
<evidence type="ECO:0000313" key="1">
    <source>
        <dbReference type="EMBL" id="SPD72768.1"/>
    </source>
</evidence>
<dbReference type="EMBL" id="OJIN01000060">
    <property type="protein sequence ID" value="SPD72768.1"/>
    <property type="molecule type" value="Genomic_DNA"/>
</dbReference>
<protein>
    <submittedName>
        <fullName evidence="1">Uncharacterized protein</fullName>
    </submittedName>
</protein>
<sequence length="182" mass="20447">MPRILRRRYRWTIEHWEHCIRTWDGARAPGGRPIWREYCTTRSTPPRALRAADGYDIPFPRRIRRSDAYENAAEVVADVWLDVDSDMEIEPSSDGAEIDPAEIEAYDYSVDINLRSHGSMSIINWTDLVSHPHAGAAASAAGYGVSMTIPSAMAGEDHFSEDLPNGRRVEFSVLTPDADGSW</sequence>